<dbReference type="CDD" id="cd14499">
    <property type="entry name" value="CDC14_C"/>
    <property type="match status" value="1"/>
</dbReference>
<dbReference type="GO" id="GO:0005200">
    <property type="term" value="F:structural constituent of cytoskeleton"/>
    <property type="evidence" value="ECO:0007669"/>
    <property type="project" value="InterPro"/>
</dbReference>
<dbReference type="GO" id="GO:0033554">
    <property type="term" value="P:cellular response to stress"/>
    <property type="evidence" value="ECO:0007669"/>
    <property type="project" value="UniProtKB-ARBA"/>
</dbReference>
<dbReference type="InterPro" id="IPR050561">
    <property type="entry name" value="PTP"/>
</dbReference>
<dbReference type="PANTHER" id="PTHR23339">
    <property type="entry name" value="TYROSINE SPECIFIC PROTEIN PHOSPHATASE AND DUAL SPECIFICITY PROTEIN PHOSPHATASE"/>
    <property type="match status" value="1"/>
</dbReference>
<dbReference type="SUPFAM" id="SSF52799">
    <property type="entry name" value="(Phosphotyrosine protein) phosphatases II"/>
    <property type="match status" value="2"/>
</dbReference>
<evidence type="ECO:0000256" key="4">
    <source>
        <dbReference type="ARBA" id="ARBA00007315"/>
    </source>
</evidence>
<feature type="domain" description="Tyrosine specific protein phosphatases" evidence="20">
    <location>
        <begin position="529"/>
        <end position="594"/>
    </location>
</feature>
<keyword evidence="7" id="KW-0597">Phosphoprotein</keyword>
<keyword evidence="10" id="KW-0498">Mitosis</keyword>
<keyword evidence="22" id="KW-1185">Reference proteome</keyword>
<dbReference type="CDD" id="cd17657">
    <property type="entry name" value="CDC14_N"/>
    <property type="match status" value="1"/>
</dbReference>
<evidence type="ECO:0000256" key="18">
    <source>
        <dbReference type="SAM" id="Coils"/>
    </source>
</evidence>
<evidence type="ECO:0000256" key="5">
    <source>
        <dbReference type="ARBA" id="ARBA00013064"/>
    </source>
</evidence>
<evidence type="ECO:0000256" key="9">
    <source>
        <dbReference type="ARBA" id="ARBA00022701"/>
    </source>
</evidence>
<evidence type="ECO:0000256" key="12">
    <source>
        <dbReference type="ARBA" id="ARBA00022912"/>
    </source>
</evidence>
<keyword evidence="12" id="KW-0904">Protein phosphatase</keyword>
<dbReference type="AlphaFoldDB" id="A0A078B6W4"/>
<dbReference type="Pfam" id="PF14671">
    <property type="entry name" value="DSPn"/>
    <property type="match status" value="1"/>
</dbReference>
<proteinExistence type="inferred from homology"/>
<keyword evidence="15" id="KW-0539">Nucleus</keyword>
<keyword evidence="9" id="KW-0493">Microtubule</keyword>
<protein>
    <recommendedName>
        <fullName evidence="5">protein-tyrosine-phosphatase</fullName>
        <ecNumber evidence="5">3.1.3.48</ecNumber>
    </recommendedName>
</protein>
<feature type="domain" description="Tyrosine-protein phosphatase" evidence="19">
    <location>
        <begin position="452"/>
        <end position="608"/>
    </location>
</feature>
<dbReference type="GO" id="GO:0000278">
    <property type="term" value="P:mitotic cell cycle"/>
    <property type="evidence" value="ECO:0007669"/>
    <property type="project" value="UniProtKB-ARBA"/>
</dbReference>
<comment type="similarity">
    <text evidence="4">Belongs to the protein-tyrosine phosphatase family. Non-receptor class CDC14 subfamily.</text>
</comment>
<accession>A0A078B6W4</accession>
<name>A0A078B6W4_STYLE</name>
<comment type="similarity">
    <text evidence="3">Belongs to the SF-assemblin family.</text>
</comment>
<evidence type="ECO:0000256" key="8">
    <source>
        <dbReference type="ARBA" id="ARBA00022618"/>
    </source>
</evidence>
<evidence type="ECO:0000256" key="1">
    <source>
        <dbReference type="ARBA" id="ARBA00004123"/>
    </source>
</evidence>
<dbReference type="OrthoDB" id="436841at2759"/>
<dbReference type="GO" id="GO:0032954">
    <property type="term" value="P:regulation of cytokinetic process"/>
    <property type="evidence" value="ECO:0007669"/>
    <property type="project" value="UniProtKB-ARBA"/>
</dbReference>
<evidence type="ECO:0000313" key="21">
    <source>
        <dbReference type="EMBL" id="CDW89303.1"/>
    </source>
</evidence>
<keyword evidence="16" id="KW-0469">Meiosis</keyword>
<dbReference type="InterPro" id="IPR000340">
    <property type="entry name" value="Dual-sp_phosphatase_cat-dom"/>
</dbReference>
<evidence type="ECO:0000259" key="19">
    <source>
        <dbReference type="PROSITE" id="PS50054"/>
    </source>
</evidence>
<evidence type="ECO:0000256" key="3">
    <source>
        <dbReference type="ARBA" id="ARBA00005678"/>
    </source>
</evidence>
<keyword evidence="13 18" id="KW-0175">Coiled coil</keyword>
<dbReference type="Pfam" id="PF00782">
    <property type="entry name" value="DSPc"/>
    <property type="match status" value="1"/>
</dbReference>
<dbReference type="PROSITE" id="PS50054">
    <property type="entry name" value="TYR_PHOSPHATASE_DUAL"/>
    <property type="match status" value="1"/>
</dbReference>
<dbReference type="InterPro" id="IPR008374">
    <property type="entry name" value="SF_assemblin/giardin_b"/>
</dbReference>
<dbReference type="PROSITE" id="PS00383">
    <property type="entry name" value="TYR_PHOSPHATASE_1"/>
    <property type="match status" value="1"/>
</dbReference>
<reference evidence="21 22" key="1">
    <citation type="submission" date="2014-06" db="EMBL/GenBank/DDBJ databases">
        <authorList>
            <person name="Swart Estienne"/>
        </authorList>
    </citation>
    <scope>NUCLEOTIDE SEQUENCE [LARGE SCALE GENOMIC DNA]</scope>
    <source>
        <strain evidence="21 22">130c</strain>
    </source>
</reference>
<keyword evidence="8" id="KW-0132">Cell division</keyword>
<evidence type="ECO:0000256" key="17">
    <source>
        <dbReference type="ARBA" id="ARBA00023306"/>
    </source>
</evidence>
<dbReference type="InParanoid" id="A0A078B6W4"/>
<dbReference type="InterPro" id="IPR000387">
    <property type="entry name" value="Tyr_Pase_dom"/>
</dbReference>
<comment type="subcellular location">
    <subcellularLocation>
        <location evidence="2">Cytoplasm</location>
        <location evidence="2">Cytoskeleton</location>
    </subcellularLocation>
    <subcellularLocation>
        <location evidence="1">Nucleus</location>
    </subcellularLocation>
</comment>
<dbReference type="GO" id="GO:0051301">
    <property type="term" value="P:cell division"/>
    <property type="evidence" value="ECO:0007669"/>
    <property type="project" value="UniProtKB-KW"/>
</dbReference>
<evidence type="ECO:0000259" key="20">
    <source>
        <dbReference type="PROSITE" id="PS50056"/>
    </source>
</evidence>
<dbReference type="GO" id="GO:0005874">
    <property type="term" value="C:microtubule"/>
    <property type="evidence" value="ECO:0007669"/>
    <property type="project" value="UniProtKB-KW"/>
</dbReference>
<dbReference type="FunFam" id="3.90.190.10:FF:000038">
    <property type="entry name" value="Tyrosine-protein phosphatase CDC14"/>
    <property type="match status" value="1"/>
</dbReference>
<dbReference type="GO" id="GO:0031981">
    <property type="term" value="C:nuclear lumen"/>
    <property type="evidence" value="ECO:0007669"/>
    <property type="project" value="UniProtKB-ARBA"/>
</dbReference>
<dbReference type="InterPro" id="IPR029260">
    <property type="entry name" value="DSPn"/>
</dbReference>
<dbReference type="InterPro" id="IPR029021">
    <property type="entry name" value="Prot-tyrosine_phosphatase-like"/>
</dbReference>
<keyword evidence="14" id="KW-0206">Cytoskeleton</keyword>
<keyword evidence="6" id="KW-0963">Cytoplasm</keyword>
<evidence type="ECO:0000256" key="14">
    <source>
        <dbReference type="ARBA" id="ARBA00023212"/>
    </source>
</evidence>
<dbReference type="Proteomes" id="UP000039865">
    <property type="component" value="Unassembled WGS sequence"/>
</dbReference>
<dbReference type="InterPro" id="IPR020422">
    <property type="entry name" value="TYR_PHOSPHATASE_DUAL_dom"/>
</dbReference>
<sequence length="709" mass="82268">MYDATKKDNLKLTGLNNQVVEMESDFEEMMRMRNEAKKRLEEQFKDVYQKIKDNKQHTINEGRKVNESLKKFQDKFNELMNQLSQELTDQIKFETDYMESERVRGHDRMQHLEDLLNQERQDRIDSLENQLMPVRSNLRAIESGTNQERTARVQKEREILENLQEESQKIENAINVEKDERLEKQGELYNKVAKEIERENMWIDRFQRDTMSEFHKDRRDIEKEMDNRFAHQDEIVRNIQHFISTFQKTLKAVGNKQSLSTTHKNVNLNSYHYQSSSIVNHNGNQAPHGGSGVFQNLGNYNGYHKKQQTISHPSSTVLDNSIEIIKGTANANKFYIQISFIGTVTDFHPKIFQTHSSSISMSPHYQKQSNACFLMGAFLIVCYGKSAEEAFHPFKHLQLVPFRDAGEEPCNYECSVLDCLRGLERAISYSWYNYLKFDYKDYEFNHKLDNGDMNWVVPNKIIALSSPTDIKGEGLPPSHFLESFTKMRVKGVIRLNEQLYDEAIFRKQNINVYDMEFLDGSCPDDNIIQSFINIVDQEVKLGGAVAVHCRAGLGRTGTLIAAYIMNKYNFEPRALIGWLRIARPGSIIGIQQQFLVDSFQRIKQLNGSTSSLSTINSMLIRQSKEELVKSVPVRGYSGMRQLNGRPLVAPQIFKRDENIEQAQFGQVKIQNYFTGKSTQGDQLVERRKKKLTSYMGMIDQILVKDKLRS</sequence>
<dbReference type="PROSITE" id="PS50056">
    <property type="entry name" value="TYR_PHOSPHATASE_2"/>
    <property type="match status" value="1"/>
</dbReference>
<gene>
    <name evidence="21" type="primary">Contig673.g751</name>
    <name evidence="21" type="ORF">STYLEM_18435</name>
</gene>
<organism evidence="21 22">
    <name type="scientific">Stylonychia lemnae</name>
    <name type="common">Ciliate</name>
    <dbReference type="NCBI Taxonomy" id="5949"/>
    <lineage>
        <taxon>Eukaryota</taxon>
        <taxon>Sar</taxon>
        <taxon>Alveolata</taxon>
        <taxon>Ciliophora</taxon>
        <taxon>Intramacronucleata</taxon>
        <taxon>Spirotrichea</taxon>
        <taxon>Stichotrichia</taxon>
        <taxon>Sporadotrichida</taxon>
        <taxon>Oxytrichidae</taxon>
        <taxon>Stylonychinae</taxon>
        <taxon>Stylonychia</taxon>
    </lineage>
</organism>
<evidence type="ECO:0000256" key="13">
    <source>
        <dbReference type="ARBA" id="ARBA00023054"/>
    </source>
</evidence>
<keyword evidence="11" id="KW-0378">Hydrolase</keyword>
<keyword evidence="17" id="KW-0131">Cell cycle</keyword>
<evidence type="ECO:0000256" key="15">
    <source>
        <dbReference type="ARBA" id="ARBA00023242"/>
    </source>
</evidence>
<evidence type="ECO:0000256" key="10">
    <source>
        <dbReference type="ARBA" id="ARBA00022776"/>
    </source>
</evidence>
<dbReference type="InterPro" id="IPR016130">
    <property type="entry name" value="Tyr_Pase_AS"/>
</dbReference>
<evidence type="ECO:0000256" key="16">
    <source>
        <dbReference type="ARBA" id="ARBA00023254"/>
    </source>
</evidence>
<dbReference type="Pfam" id="PF06705">
    <property type="entry name" value="SF-assemblin"/>
    <property type="match status" value="1"/>
</dbReference>
<dbReference type="EMBL" id="CCKQ01017426">
    <property type="protein sequence ID" value="CDW89303.1"/>
    <property type="molecule type" value="Genomic_DNA"/>
</dbReference>
<dbReference type="InterPro" id="IPR003595">
    <property type="entry name" value="Tyr_Pase_cat"/>
</dbReference>
<evidence type="ECO:0000256" key="2">
    <source>
        <dbReference type="ARBA" id="ARBA00004245"/>
    </source>
</evidence>
<dbReference type="InterPro" id="IPR044506">
    <property type="entry name" value="CDC14_C"/>
</dbReference>
<dbReference type="SMART" id="SM00404">
    <property type="entry name" value="PTPc_motif"/>
    <property type="match status" value="1"/>
</dbReference>
<evidence type="ECO:0000313" key="22">
    <source>
        <dbReference type="Proteomes" id="UP000039865"/>
    </source>
</evidence>
<evidence type="ECO:0000256" key="7">
    <source>
        <dbReference type="ARBA" id="ARBA00022553"/>
    </source>
</evidence>
<evidence type="ECO:0000256" key="6">
    <source>
        <dbReference type="ARBA" id="ARBA00022490"/>
    </source>
</evidence>
<dbReference type="GO" id="GO:0004725">
    <property type="term" value="F:protein tyrosine phosphatase activity"/>
    <property type="evidence" value="ECO:0007669"/>
    <property type="project" value="UniProtKB-EC"/>
</dbReference>
<dbReference type="Gene3D" id="3.90.190.10">
    <property type="entry name" value="Protein tyrosine phosphatase superfamily"/>
    <property type="match status" value="2"/>
</dbReference>
<evidence type="ECO:0000256" key="11">
    <source>
        <dbReference type="ARBA" id="ARBA00022801"/>
    </source>
</evidence>
<dbReference type="GO" id="GO:0007096">
    <property type="term" value="P:regulation of exit from mitosis"/>
    <property type="evidence" value="ECO:0007669"/>
    <property type="project" value="UniProtKB-ARBA"/>
</dbReference>
<dbReference type="EC" id="3.1.3.48" evidence="5"/>
<dbReference type="GO" id="GO:0051321">
    <property type="term" value="P:meiotic cell cycle"/>
    <property type="evidence" value="ECO:0007669"/>
    <property type="project" value="UniProtKB-KW"/>
</dbReference>
<feature type="coiled-coil region" evidence="18">
    <location>
        <begin position="146"/>
        <end position="180"/>
    </location>
</feature>